<accession>A0A9N9I4F8</accession>
<sequence length="112" mass="12979">MIVAKKTAIEFHIKKIYLANIRPEVLNKIYKFPFPLQRVVAEEVYTIAKKLEEGKCLPNLGGLKIYQTCGIVEIPVVQTPAANKVAKKSQSKMNELFERTRDYYYKLVEKCR</sequence>
<comment type="caution">
    <text evidence="1">The sequence shown here is derived from an EMBL/GenBank/DDBJ whole genome shotgun (WGS) entry which is preliminary data.</text>
</comment>
<evidence type="ECO:0000313" key="1">
    <source>
        <dbReference type="EMBL" id="CAG8720012.1"/>
    </source>
</evidence>
<name>A0A9N9I4F8_9GLOM</name>
<gene>
    <name evidence="1" type="ORF">DERYTH_LOCUS14249</name>
</gene>
<keyword evidence="2" id="KW-1185">Reference proteome</keyword>
<evidence type="ECO:0000313" key="2">
    <source>
        <dbReference type="Proteomes" id="UP000789405"/>
    </source>
</evidence>
<dbReference type="OrthoDB" id="5330842at2759"/>
<organism evidence="1 2">
    <name type="scientific">Dentiscutata erythropus</name>
    <dbReference type="NCBI Taxonomy" id="1348616"/>
    <lineage>
        <taxon>Eukaryota</taxon>
        <taxon>Fungi</taxon>
        <taxon>Fungi incertae sedis</taxon>
        <taxon>Mucoromycota</taxon>
        <taxon>Glomeromycotina</taxon>
        <taxon>Glomeromycetes</taxon>
        <taxon>Diversisporales</taxon>
        <taxon>Gigasporaceae</taxon>
        <taxon>Dentiscutata</taxon>
    </lineage>
</organism>
<dbReference type="AlphaFoldDB" id="A0A9N9I4F8"/>
<protein>
    <submittedName>
        <fullName evidence="1">3669_t:CDS:1</fullName>
    </submittedName>
</protein>
<dbReference type="Proteomes" id="UP000789405">
    <property type="component" value="Unassembled WGS sequence"/>
</dbReference>
<dbReference type="EMBL" id="CAJVPY010010581">
    <property type="protein sequence ID" value="CAG8720012.1"/>
    <property type="molecule type" value="Genomic_DNA"/>
</dbReference>
<proteinExistence type="predicted"/>
<reference evidence="1" key="1">
    <citation type="submission" date="2021-06" db="EMBL/GenBank/DDBJ databases">
        <authorList>
            <person name="Kallberg Y."/>
            <person name="Tangrot J."/>
            <person name="Rosling A."/>
        </authorList>
    </citation>
    <scope>NUCLEOTIDE SEQUENCE</scope>
    <source>
        <strain evidence="1">MA453B</strain>
    </source>
</reference>